<evidence type="ECO:0000313" key="3">
    <source>
        <dbReference type="Proteomes" id="UP000199708"/>
    </source>
</evidence>
<dbReference type="EMBL" id="FNCK01000008">
    <property type="protein sequence ID" value="SDG42345.1"/>
    <property type="molecule type" value="Genomic_DNA"/>
</dbReference>
<dbReference type="STRING" id="120956.SAMN05421791_10856"/>
<proteinExistence type="predicted"/>
<reference evidence="2 3" key="1">
    <citation type="submission" date="2016-10" db="EMBL/GenBank/DDBJ databases">
        <authorList>
            <person name="de Groot N.N."/>
        </authorList>
    </citation>
    <scope>NUCLEOTIDE SEQUENCE [LARGE SCALE GENOMIC DNA]</scope>
    <source>
        <strain evidence="2 3">ATCC BAA-466</strain>
    </source>
</reference>
<gene>
    <name evidence="2" type="ORF">SAMN05421791_10856</name>
</gene>
<name>A0A1G7U3Y0_9LACT</name>
<dbReference type="RefSeq" id="WP_090290217.1">
    <property type="nucleotide sequence ID" value="NZ_FNCK01000008.1"/>
</dbReference>
<dbReference type="Proteomes" id="UP000199708">
    <property type="component" value="Unassembled WGS sequence"/>
</dbReference>
<dbReference type="Pfam" id="PF09683">
    <property type="entry name" value="Lactococcin_972"/>
    <property type="match status" value="1"/>
</dbReference>
<dbReference type="InterPro" id="IPR006540">
    <property type="entry name" value="Lactococcin_972"/>
</dbReference>
<protein>
    <submittedName>
        <fullName evidence="2">Bacteriocin, lactococcin 972 family</fullName>
    </submittedName>
</protein>
<feature type="signal peptide" evidence="1">
    <location>
        <begin position="1"/>
        <end position="24"/>
    </location>
</feature>
<evidence type="ECO:0000256" key="1">
    <source>
        <dbReference type="SAM" id="SignalP"/>
    </source>
</evidence>
<sequence>MKKITKTILASSVLLLLPLTVVNAGISYKGGTWATGANHSFNNWGAFSNYFHPTRYHASSVASLKNGNSDYDEAVASVPSKAFINTSVGERVDFWAEAY</sequence>
<feature type="chain" id="PRO_5011666728" evidence="1">
    <location>
        <begin position="25"/>
        <end position="99"/>
    </location>
</feature>
<keyword evidence="1" id="KW-0732">Signal</keyword>
<dbReference type="OrthoDB" id="2237454at2"/>
<dbReference type="AlphaFoldDB" id="A0A1G7U3Y0"/>
<keyword evidence="3" id="KW-1185">Reference proteome</keyword>
<accession>A0A1G7U3Y0</accession>
<dbReference type="Gene3D" id="2.60.40.2850">
    <property type="match status" value="1"/>
</dbReference>
<evidence type="ECO:0000313" key="2">
    <source>
        <dbReference type="EMBL" id="SDG42345.1"/>
    </source>
</evidence>
<organism evidence="2 3">
    <name type="scientific">Facklamia miroungae</name>
    <dbReference type="NCBI Taxonomy" id="120956"/>
    <lineage>
        <taxon>Bacteria</taxon>
        <taxon>Bacillati</taxon>
        <taxon>Bacillota</taxon>
        <taxon>Bacilli</taxon>
        <taxon>Lactobacillales</taxon>
        <taxon>Aerococcaceae</taxon>
        <taxon>Facklamia</taxon>
    </lineage>
</organism>